<dbReference type="AlphaFoldDB" id="A0A9Q0EUE6"/>
<evidence type="ECO:0000313" key="3">
    <source>
        <dbReference type="Proteomes" id="UP001148018"/>
    </source>
</evidence>
<dbReference type="EMBL" id="JANIIK010000035">
    <property type="protein sequence ID" value="KAJ3613717.1"/>
    <property type="molecule type" value="Genomic_DNA"/>
</dbReference>
<evidence type="ECO:0000256" key="1">
    <source>
        <dbReference type="SAM" id="MobiDB-lite"/>
    </source>
</evidence>
<dbReference type="Proteomes" id="UP001148018">
    <property type="component" value="Unassembled WGS sequence"/>
</dbReference>
<gene>
    <name evidence="2" type="ORF">NHX12_019963</name>
</gene>
<reference evidence="2" key="1">
    <citation type="submission" date="2022-07" db="EMBL/GenBank/DDBJ databases">
        <title>Chromosome-level genome of Muraenolepis orangiensis.</title>
        <authorList>
            <person name="Kim J."/>
        </authorList>
    </citation>
    <scope>NUCLEOTIDE SEQUENCE</scope>
    <source>
        <strain evidence="2">KU_S4_2022</strain>
        <tissue evidence="2">Muscle</tissue>
    </source>
</reference>
<comment type="caution">
    <text evidence="2">The sequence shown here is derived from an EMBL/GenBank/DDBJ whole genome shotgun (WGS) entry which is preliminary data.</text>
</comment>
<sequence length="93" mass="9653">MASLNLPLMFGRQGSWRLQGGSSGGSREALVEAPGRIHGGSREASGRLQWRLQEGSSGGSREALVEASGRLQGGSREAPVEAPEERTASGPPP</sequence>
<evidence type="ECO:0000313" key="2">
    <source>
        <dbReference type="EMBL" id="KAJ3613717.1"/>
    </source>
</evidence>
<name>A0A9Q0EUE6_9TELE</name>
<protein>
    <submittedName>
        <fullName evidence="2">Uncharacterized protein</fullName>
    </submittedName>
</protein>
<feature type="region of interest" description="Disordered" evidence="1">
    <location>
        <begin position="11"/>
        <end position="93"/>
    </location>
</feature>
<accession>A0A9Q0EUE6</accession>
<proteinExistence type="predicted"/>
<organism evidence="2 3">
    <name type="scientific">Muraenolepis orangiensis</name>
    <name type="common">Patagonian moray cod</name>
    <dbReference type="NCBI Taxonomy" id="630683"/>
    <lineage>
        <taxon>Eukaryota</taxon>
        <taxon>Metazoa</taxon>
        <taxon>Chordata</taxon>
        <taxon>Craniata</taxon>
        <taxon>Vertebrata</taxon>
        <taxon>Euteleostomi</taxon>
        <taxon>Actinopterygii</taxon>
        <taxon>Neopterygii</taxon>
        <taxon>Teleostei</taxon>
        <taxon>Neoteleostei</taxon>
        <taxon>Acanthomorphata</taxon>
        <taxon>Zeiogadaria</taxon>
        <taxon>Gadariae</taxon>
        <taxon>Gadiformes</taxon>
        <taxon>Muraenolepidoidei</taxon>
        <taxon>Muraenolepididae</taxon>
        <taxon>Muraenolepis</taxon>
    </lineage>
</organism>
<keyword evidence="3" id="KW-1185">Reference proteome</keyword>